<protein>
    <submittedName>
        <fullName evidence="2">DUF4440 domain-containing protein</fullName>
    </submittedName>
</protein>
<proteinExistence type="predicted"/>
<dbReference type="RefSeq" id="WP_369184733.1">
    <property type="nucleotide sequence ID" value="NZ_CP163445.1"/>
</dbReference>
<name>A0AB39TSY2_9ACTN</name>
<accession>A0AB39TSY2</accession>
<evidence type="ECO:0000313" key="2">
    <source>
        <dbReference type="EMBL" id="XDQ82322.1"/>
    </source>
</evidence>
<dbReference type="Gene3D" id="3.10.450.50">
    <property type="match status" value="1"/>
</dbReference>
<dbReference type="InterPro" id="IPR032710">
    <property type="entry name" value="NTF2-like_dom_sf"/>
</dbReference>
<dbReference type="AlphaFoldDB" id="A0AB39TSY2"/>
<dbReference type="Pfam" id="PF14534">
    <property type="entry name" value="DUF4440"/>
    <property type="match status" value="1"/>
</dbReference>
<sequence>MTDSRDRAALIEHDRRFFDALVAGDAARLGELLADDFLLVGVEDGSVVPRSALLDAVTAGAVTFPAVESFPEEAVVRRIGDVGIVVGRTGMNFVNSDGTGFVAGSRYTHVFAKDSATGWRLVSAQGTRITSADR</sequence>
<dbReference type="InterPro" id="IPR027843">
    <property type="entry name" value="DUF4440"/>
</dbReference>
<evidence type="ECO:0000259" key="1">
    <source>
        <dbReference type="Pfam" id="PF14534"/>
    </source>
</evidence>
<reference evidence="2" key="1">
    <citation type="submission" date="2024-07" db="EMBL/GenBank/DDBJ databases">
        <authorList>
            <person name="Yu S.T."/>
        </authorList>
    </citation>
    <scope>NUCLEOTIDE SEQUENCE</scope>
    <source>
        <strain evidence="2">Y1</strain>
    </source>
</reference>
<organism evidence="2">
    <name type="scientific">Streptomyces sp. Y1</name>
    <dbReference type="NCBI Taxonomy" id="3238634"/>
    <lineage>
        <taxon>Bacteria</taxon>
        <taxon>Bacillati</taxon>
        <taxon>Actinomycetota</taxon>
        <taxon>Actinomycetes</taxon>
        <taxon>Kitasatosporales</taxon>
        <taxon>Streptomycetaceae</taxon>
        <taxon>Streptomyces</taxon>
    </lineage>
</organism>
<dbReference type="SUPFAM" id="SSF54427">
    <property type="entry name" value="NTF2-like"/>
    <property type="match status" value="1"/>
</dbReference>
<gene>
    <name evidence="2" type="ORF">AB2U05_29490</name>
</gene>
<feature type="domain" description="DUF4440" evidence="1">
    <location>
        <begin position="11"/>
        <end position="121"/>
    </location>
</feature>
<dbReference type="EMBL" id="CP163445">
    <property type="protein sequence ID" value="XDQ82322.1"/>
    <property type="molecule type" value="Genomic_DNA"/>
</dbReference>